<reference evidence="2" key="1">
    <citation type="submission" date="2021-11" db="EMBL/GenBank/DDBJ databases">
        <authorList>
            <person name="Schell T."/>
        </authorList>
    </citation>
    <scope>NUCLEOTIDE SEQUENCE</scope>
    <source>
        <strain evidence="2">M5</strain>
    </source>
</reference>
<protein>
    <recommendedName>
        <fullName evidence="1">Protein kinase domain-containing protein</fullName>
    </recommendedName>
</protein>
<evidence type="ECO:0000313" key="2">
    <source>
        <dbReference type="EMBL" id="CAH0109406.1"/>
    </source>
</evidence>
<proteinExistence type="predicted"/>
<dbReference type="GO" id="GO:0004521">
    <property type="term" value="F:RNA endonuclease activity"/>
    <property type="evidence" value="ECO:0007669"/>
    <property type="project" value="InterPro"/>
</dbReference>
<dbReference type="GO" id="GO:0036498">
    <property type="term" value="P:IRE1-mediated unfolded protein response"/>
    <property type="evidence" value="ECO:0007669"/>
    <property type="project" value="TreeGrafter"/>
</dbReference>
<dbReference type="PANTHER" id="PTHR13954:SF6">
    <property type="entry name" value="NON-SPECIFIC SERINE_THREONINE PROTEIN KINASE"/>
    <property type="match status" value="1"/>
</dbReference>
<feature type="domain" description="Protein kinase" evidence="1">
    <location>
        <begin position="1285"/>
        <end position="1565"/>
    </location>
</feature>
<feature type="domain" description="Protein kinase" evidence="1">
    <location>
        <begin position="1"/>
        <end position="252"/>
    </location>
</feature>
<dbReference type="InterPro" id="IPR000719">
    <property type="entry name" value="Prot_kinase_dom"/>
</dbReference>
<keyword evidence="3" id="KW-1185">Reference proteome</keyword>
<dbReference type="Gene3D" id="3.30.200.20">
    <property type="entry name" value="Phosphorylase Kinase, domain 1"/>
    <property type="match status" value="3"/>
</dbReference>
<dbReference type="InterPro" id="IPR011009">
    <property type="entry name" value="Kinase-like_dom_sf"/>
</dbReference>
<dbReference type="PROSITE" id="PS00108">
    <property type="entry name" value="PROTEIN_KINASE_ST"/>
    <property type="match status" value="3"/>
</dbReference>
<feature type="domain" description="Protein kinase" evidence="1">
    <location>
        <begin position="241"/>
        <end position="567"/>
    </location>
</feature>
<comment type="caution">
    <text evidence="2">The sequence shown here is derived from an EMBL/GenBank/DDBJ whole genome shotgun (WGS) entry which is preliminary data.</text>
</comment>
<dbReference type="SUPFAM" id="SSF56112">
    <property type="entry name" value="Protein kinase-like (PK-like)"/>
    <property type="match status" value="6"/>
</dbReference>
<dbReference type="Gene3D" id="1.10.510.10">
    <property type="entry name" value="Transferase(Phosphotransferase) domain 1"/>
    <property type="match status" value="6"/>
</dbReference>
<name>A0A8J2WS46_9CRUS</name>
<dbReference type="OrthoDB" id="6347055at2759"/>
<dbReference type="GO" id="GO:0070059">
    <property type="term" value="P:intrinsic apoptotic signaling pathway in response to endoplasmic reticulum stress"/>
    <property type="evidence" value="ECO:0007669"/>
    <property type="project" value="TreeGrafter"/>
</dbReference>
<accession>A0A8J2WS46</accession>
<dbReference type="EMBL" id="CAKKLH010000292">
    <property type="protein sequence ID" value="CAH0109406.1"/>
    <property type="molecule type" value="Genomic_DNA"/>
</dbReference>
<dbReference type="GO" id="GO:0051082">
    <property type="term" value="F:unfolded protein binding"/>
    <property type="evidence" value="ECO:0007669"/>
    <property type="project" value="TreeGrafter"/>
</dbReference>
<organism evidence="2 3">
    <name type="scientific">Daphnia galeata</name>
    <dbReference type="NCBI Taxonomy" id="27404"/>
    <lineage>
        <taxon>Eukaryota</taxon>
        <taxon>Metazoa</taxon>
        <taxon>Ecdysozoa</taxon>
        <taxon>Arthropoda</taxon>
        <taxon>Crustacea</taxon>
        <taxon>Branchiopoda</taxon>
        <taxon>Diplostraca</taxon>
        <taxon>Cladocera</taxon>
        <taxon>Anomopoda</taxon>
        <taxon>Daphniidae</taxon>
        <taxon>Daphnia</taxon>
    </lineage>
</organism>
<feature type="domain" description="Protein kinase" evidence="1">
    <location>
        <begin position="973"/>
        <end position="1267"/>
    </location>
</feature>
<evidence type="ECO:0000259" key="1">
    <source>
        <dbReference type="PROSITE" id="PS50011"/>
    </source>
</evidence>
<dbReference type="GO" id="GO:0005524">
    <property type="term" value="F:ATP binding"/>
    <property type="evidence" value="ECO:0007669"/>
    <property type="project" value="InterPro"/>
</dbReference>
<dbReference type="GO" id="GO:0004674">
    <property type="term" value="F:protein serine/threonine kinase activity"/>
    <property type="evidence" value="ECO:0007669"/>
    <property type="project" value="InterPro"/>
</dbReference>
<evidence type="ECO:0000313" key="3">
    <source>
        <dbReference type="Proteomes" id="UP000789390"/>
    </source>
</evidence>
<dbReference type="PANTHER" id="PTHR13954">
    <property type="entry name" value="IRE1-RELATED"/>
    <property type="match status" value="1"/>
</dbReference>
<dbReference type="InterPro" id="IPR008271">
    <property type="entry name" value="Ser/Thr_kinase_AS"/>
</dbReference>
<gene>
    <name evidence="2" type="ORF">DGAL_LOCUS12884</name>
</gene>
<dbReference type="InterPro" id="IPR045133">
    <property type="entry name" value="IRE1/2-like"/>
</dbReference>
<sequence length="1576" mass="180503">MVENVVGKEYLAYDRNRILYGGDTRFSVFEGTLNRKPVVVNRTILITIETTTKNEDLLKLWHPNIAHLLYVTTDADFRYDALEPYEASMDRVFLENNDPNKYYGPMPSNKQVLLQLANGLGYLHSVNILHGDIKPENILISSTGESVEMKWTRFGLRQSNLNDSCSFTPSATRMNPRKWWPPEMYEGGKTKQISKKGEIFSAGCVFLYFLSGGLHPFASSDLGEFGLEMNVLNGNPNPDNLIKPQDLSSSNFKSVVKMIKKKTEKRIALRSVISDFERQDLNNQQQFNFPSLPYIERNGRNSCGLYLSKPDKRVVKRIPIDHCSDKSSIKKFSELNHSNVVRLLECYEEPSYKYFRLEFCSASLDQRFLPEGDPKKYTGPMPSHEQFFLQLVTGLEYIHLKGLVHGSIKPSNILINIGQIEDPQIQLADFGLMAQGWDFNHIHSDALVPGFQSEHYWLAPELREILKYIEPNGTAKILQNTRKSDIYSTGKVFFYYYYQSYAELQINSKFKTENQEYIFKKLMMDNYVFDKIKAENISAVQLMINEMTKPDFESRLPLKKVIDHVKSFELTPKGELDKLKDAASTTVIQFSRKHILGVSNCAVYLGMWSDSIAAVKRIENTPRFYTEIEREQQLQQLKHCNIVKFYGSGEDKDFMHIVMEKCLMSVDVYCRQPQLYYGVIPMPSDKKVLLQMATGLQYLHSQKVIHRDVKPGNILISGDRPAVLKWSDFGVSKKVAHSDGTKWTSRQGTKGWMAPEVDVKGGNVIAVVKKPFPLKCNMFENEVNVSFDRSKVLGSGVYGSVYEGINGPSKYYEPMPYSNEQVLLQLANGLGYLHSVNILHGDIKPENILISSTEPVQMKWTGFGFRQPNVNDSYSRSMSQSANRMGSRIWWAPETHENEAHVSEIAETFSAGCVFLYILSRGLHPFANPHSGEYEVAKNIINGRIVNEIVLPEALNFVKQMIERNPEIRIPLYDVINRLESLRFSKPIVSLSSLQYDFKSYLNGRYSIGLCVLSEGVVVKRIPSKYCSTKDYEKFEKSNLSNIVRLHFIEKDQIDTFLVIEYCVASLDQCFQTEGHAKLYTGPMPSHEQFFFQLVTGLQYIHGIGLVHGSIKPSNILIYSRQDPQIKLSEFGFTLPRWNNDNSAFSDSGFMSDKYWLAPELHHAFTAADRKDFTTVFIPTKESDVYASGKVFFYYYVQSYSNINSNCFLPNELIENEIFKKLPTMGYWKNRSEHFPMQMIGKMSDKDPESRLKLASVLDRILSYQLTSKRDLENPEDPGKLSIKFSRDHILGKGGQAVVYLGIWEGSIVAVKRISTRIHNPEVTKELKLKNLNHCNIVKFIGSAMDKDFMYIAIEKCLVSLDSYCRQPQLYHGVIPMPSDREVLLQMATGLQYIHSQNLIHRDVKPGNILISDDRPAVLKWSDFGLSKCITNKNDEESSKEDWSFPQGTEGWMAPEMISKGEKFNDKDNSNQLILSGTRVMNEKKTSWRGIQPILKVNKFNQIIKGMIEFDSRQRTKISEVIEQLQQCDGDSEISELADELTLQLSFRNISPLDSEPDIKKHLKLWKQLLYVLDNL</sequence>
<dbReference type="Pfam" id="PF00069">
    <property type="entry name" value="Pkinase"/>
    <property type="match status" value="6"/>
</dbReference>
<feature type="domain" description="Protein kinase" evidence="1">
    <location>
        <begin position="565"/>
        <end position="982"/>
    </location>
</feature>
<dbReference type="PROSITE" id="PS50011">
    <property type="entry name" value="PROTEIN_KINASE_DOM"/>
    <property type="match status" value="5"/>
</dbReference>
<dbReference type="Proteomes" id="UP000789390">
    <property type="component" value="Unassembled WGS sequence"/>
</dbReference>
<dbReference type="CDD" id="cd00180">
    <property type="entry name" value="PKc"/>
    <property type="match status" value="1"/>
</dbReference>
<dbReference type="SMART" id="SM00220">
    <property type="entry name" value="S_TKc"/>
    <property type="match status" value="3"/>
</dbReference>
<dbReference type="GO" id="GO:1990604">
    <property type="term" value="C:IRE1-TRAF2-ASK1 complex"/>
    <property type="evidence" value="ECO:0007669"/>
    <property type="project" value="TreeGrafter"/>
</dbReference>